<dbReference type="OrthoDB" id="9809130at2"/>
<keyword evidence="9 12" id="KW-0406">Ion transport</keyword>
<dbReference type="InterPro" id="IPR023011">
    <property type="entry name" value="ATP_synth_F0_asu_AS"/>
</dbReference>
<evidence type="ECO:0000313" key="15">
    <source>
        <dbReference type="Proteomes" id="UP000321934"/>
    </source>
</evidence>
<dbReference type="AlphaFoldDB" id="A0A5B8XDQ7"/>
<dbReference type="GO" id="GO:0045259">
    <property type="term" value="C:proton-transporting ATP synthase complex"/>
    <property type="evidence" value="ECO:0007669"/>
    <property type="project" value="UniProtKB-KW"/>
</dbReference>
<evidence type="ECO:0000256" key="10">
    <source>
        <dbReference type="ARBA" id="ARBA00023136"/>
    </source>
</evidence>
<comment type="function">
    <text evidence="12 13">Key component of the proton channel; it plays a direct role in the translocation of protons across the membrane.</text>
</comment>
<keyword evidence="4 12" id="KW-1003">Cell membrane</keyword>
<keyword evidence="3 12" id="KW-0813">Transport</keyword>
<organism evidence="14 15">
    <name type="scientific">Candidatus Deianiraea vastatrix</name>
    <dbReference type="NCBI Taxonomy" id="2163644"/>
    <lineage>
        <taxon>Bacteria</taxon>
        <taxon>Pseudomonadati</taxon>
        <taxon>Pseudomonadota</taxon>
        <taxon>Alphaproteobacteria</taxon>
        <taxon>Rickettsiales</taxon>
        <taxon>Candidatus Deianiraeaceae</taxon>
        <taxon>Candidatus Deianiraea</taxon>
    </lineage>
</organism>
<dbReference type="InterPro" id="IPR035908">
    <property type="entry name" value="F0_ATP_A_sf"/>
</dbReference>
<evidence type="ECO:0000256" key="8">
    <source>
        <dbReference type="ARBA" id="ARBA00022989"/>
    </source>
</evidence>
<feature type="transmembrane region" description="Helical" evidence="12">
    <location>
        <begin position="209"/>
        <end position="238"/>
    </location>
</feature>
<feature type="transmembrane region" description="Helical" evidence="12">
    <location>
        <begin position="41"/>
        <end position="60"/>
    </location>
</feature>
<dbReference type="GO" id="GO:0046933">
    <property type="term" value="F:proton-transporting ATP synthase activity, rotational mechanism"/>
    <property type="evidence" value="ECO:0007669"/>
    <property type="project" value="UniProtKB-UniRule"/>
</dbReference>
<dbReference type="NCBIfam" id="TIGR01131">
    <property type="entry name" value="ATP_synt_6_or_A"/>
    <property type="match status" value="1"/>
</dbReference>
<evidence type="ECO:0000256" key="1">
    <source>
        <dbReference type="ARBA" id="ARBA00004141"/>
    </source>
</evidence>
<proteinExistence type="inferred from homology"/>
<reference evidence="14 15" key="1">
    <citation type="journal article" date="2019" name="ISME J.">
        <title>Deianiraea, an extracellular bacterium associated with the ciliate Paramecium, suggests an alternative scenario for the evolution of Rickettsiales.</title>
        <authorList>
            <person name="Castelli M."/>
            <person name="Sabaneyeva E."/>
            <person name="Lanzoni O."/>
            <person name="Lebedeva N."/>
            <person name="Floriano A.M."/>
            <person name="Gaiarsa S."/>
            <person name="Benken K."/>
            <person name="Modeo L."/>
            <person name="Bandi C."/>
            <person name="Potekhin A."/>
            <person name="Sassera D."/>
            <person name="Petroni G."/>
        </authorList>
    </citation>
    <scope>NUCLEOTIDE SEQUENCE [LARGE SCALE GENOMIC DNA]</scope>
    <source>
        <strain evidence="14">CyL4-1</strain>
    </source>
</reference>
<dbReference type="RefSeq" id="WP_146820758.1">
    <property type="nucleotide sequence ID" value="NZ_CP029077.1"/>
</dbReference>
<dbReference type="PANTHER" id="PTHR11410">
    <property type="entry name" value="ATP SYNTHASE SUBUNIT A"/>
    <property type="match status" value="1"/>
</dbReference>
<sequence>MQEEFSQKFEYEEAFSPMNQFQIKKIFEIKPFGYDISFTNASLVMMIAALICFILIKFSIKKDSKISKMQLLIEKIYLFAENITINSIGINGKKYTPLILTLIMYISVLNLLGIFMFSPTSHIAMTIPMGMIVFAVCIFISVKVHGFKYFTIFIPKDAPTAIKPLMLIIEFVSYVSRPFSLGLRLAANIIAGHVMIAVVASFVQEMGVYGILPILFIIAFSMFECCICLLQAYVFSLLSSNYIAEAKHH</sequence>
<comment type="similarity">
    <text evidence="2 12 13">Belongs to the ATPase A chain family.</text>
</comment>
<evidence type="ECO:0000256" key="4">
    <source>
        <dbReference type="ARBA" id="ARBA00022475"/>
    </source>
</evidence>
<dbReference type="InterPro" id="IPR045083">
    <property type="entry name" value="ATP_synth_F0_asu_bact/mt"/>
</dbReference>
<keyword evidence="6 12" id="KW-0812">Transmembrane</keyword>
<dbReference type="EMBL" id="CP029077">
    <property type="protein sequence ID" value="QED23489.1"/>
    <property type="molecule type" value="Genomic_DNA"/>
</dbReference>
<dbReference type="Gene3D" id="1.20.120.220">
    <property type="entry name" value="ATP synthase, F0 complex, subunit A"/>
    <property type="match status" value="1"/>
</dbReference>
<dbReference type="NCBIfam" id="NF004482">
    <property type="entry name" value="PRK05815.2-4"/>
    <property type="match status" value="1"/>
</dbReference>
<dbReference type="PANTHER" id="PTHR11410:SF0">
    <property type="entry name" value="ATP SYNTHASE SUBUNIT A"/>
    <property type="match status" value="1"/>
</dbReference>
<evidence type="ECO:0000256" key="12">
    <source>
        <dbReference type="HAMAP-Rule" id="MF_01393"/>
    </source>
</evidence>
<feature type="transmembrane region" description="Helical" evidence="12">
    <location>
        <begin position="98"/>
        <end position="117"/>
    </location>
</feature>
<name>A0A5B8XDQ7_9RICK</name>
<dbReference type="Pfam" id="PF00119">
    <property type="entry name" value="ATP-synt_A"/>
    <property type="match status" value="1"/>
</dbReference>
<evidence type="ECO:0000256" key="2">
    <source>
        <dbReference type="ARBA" id="ARBA00006810"/>
    </source>
</evidence>
<feature type="transmembrane region" description="Helical" evidence="12">
    <location>
        <begin position="123"/>
        <end position="142"/>
    </location>
</feature>
<dbReference type="PROSITE" id="PS00449">
    <property type="entry name" value="ATPASE_A"/>
    <property type="match status" value="1"/>
</dbReference>
<dbReference type="SUPFAM" id="SSF81336">
    <property type="entry name" value="F1F0 ATP synthase subunit A"/>
    <property type="match status" value="1"/>
</dbReference>
<keyword evidence="11 12" id="KW-0066">ATP synthesis</keyword>
<feature type="transmembrane region" description="Helical" evidence="12">
    <location>
        <begin position="185"/>
        <end position="203"/>
    </location>
</feature>
<comment type="subcellular location">
    <subcellularLocation>
        <location evidence="12 13">Cell membrane</location>
        <topology evidence="12 13">Multi-pass membrane protein</topology>
    </subcellularLocation>
    <subcellularLocation>
        <location evidence="1">Membrane</location>
        <topology evidence="1">Multi-pass membrane protein</topology>
    </subcellularLocation>
</comment>
<evidence type="ECO:0000256" key="11">
    <source>
        <dbReference type="ARBA" id="ARBA00023310"/>
    </source>
</evidence>
<evidence type="ECO:0000256" key="7">
    <source>
        <dbReference type="ARBA" id="ARBA00022781"/>
    </source>
</evidence>
<accession>A0A5B8XDQ7</accession>
<dbReference type="HAMAP" id="MF_01393">
    <property type="entry name" value="ATP_synth_a_bact"/>
    <property type="match status" value="1"/>
</dbReference>
<dbReference type="CDD" id="cd00310">
    <property type="entry name" value="ATP-synt_Fo_a_6"/>
    <property type="match status" value="1"/>
</dbReference>
<dbReference type="Proteomes" id="UP000321934">
    <property type="component" value="Chromosome"/>
</dbReference>
<dbReference type="InterPro" id="IPR000568">
    <property type="entry name" value="ATP_synth_F0_asu"/>
</dbReference>
<keyword evidence="10 12" id="KW-0472">Membrane</keyword>
<evidence type="ECO:0000256" key="6">
    <source>
        <dbReference type="ARBA" id="ARBA00022692"/>
    </source>
</evidence>
<evidence type="ECO:0000256" key="9">
    <source>
        <dbReference type="ARBA" id="ARBA00023065"/>
    </source>
</evidence>
<dbReference type="GO" id="GO:0005886">
    <property type="term" value="C:plasma membrane"/>
    <property type="evidence" value="ECO:0007669"/>
    <property type="project" value="UniProtKB-SubCell"/>
</dbReference>
<evidence type="ECO:0000313" key="14">
    <source>
        <dbReference type="EMBL" id="QED23489.1"/>
    </source>
</evidence>
<keyword evidence="5 12" id="KW-0138">CF(0)</keyword>
<gene>
    <name evidence="12" type="primary">atpB</name>
    <name evidence="14" type="ORF">Deia_00698</name>
</gene>
<keyword evidence="8 12" id="KW-1133">Transmembrane helix</keyword>
<protein>
    <recommendedName>
        <fullName evidence="12 13">ATP synthase subunit a</fullName>
    </recommendedName>
    <alternativeName>
        <fullName evidence="12">ATP synthase F0 sector subunit a</fullName>
    </alternativeName>
    <alternativeName>
        <fullName evidence="12">F-ATPase subunit 6</fullName>
    </alternativeName>
</protein>
<keyword evidence="15" id="KW-1185">Reference proteome</keyword>
<evidence type="ECO:0000256" key="13">
    <source>
        <dbReference type="RuleBase" id="RU000483"/>
    </source>
</evidence>
<dbReference type="PRINTS" id="PR00123">
    <property type="entry name" value="ATPASEA"/>
</dbReference>
<keyword evidence="7 12" id="KW-0375">Hydrogen ion transport</keyword>
<evidence type="ECO:0000256" key="3">
    <source>
        <dbReference type="ARBA" id="ARBA00022448"/>
    </source>
</evidence>
<evidence type="ECO:0000256" key="5">
    <source>
        <dbReference type="ARBA" id="ARBA00022547"/>
    </source>
</evidence>